<feature type="binding site" evidence="7">
    <location>
        <position position="344"/>
    </location>
    <ligand>
        <name>substrate</name>
    </ligand>
</feature>
<dbReference type="PIRSF" id="PIRSF000110">
    <property type="entry name" value="G6PD"/>
    <property type="match status" value="1"/>
</dbReference>
<gene>
    <name evidence="7 10" type="primary">zwf</name>
    <name evidence="10" type="ORF">OW157_02345</name>
</gene>
<dbReference type="GO" id="GO:0004345">
    <property type="term" value="F:glucose-6-phosphate dehydrogenase activity"/>
    <property type="evidence" value="ECO:0007669"/>
    <property type="project" value="UniProtKB-UniRule"/>
</dbReference>
<sequence>MTRQKVGGLIVLFGATGDLASRKLYPALYRLYKRQLLTQHFAVIGTARRQWDDDHYRQVVSQAISDLVDDQDLCDRFVSHFHYVPHDATDLDHYQVLKNKMDGLRQDYETGPSTLYYLSTAPAIFPSITQYLKEANIVNNQGEHRVILEKPFGSDAQTAKSLNDALSQTFNEEDIYRIDHYLGKELVQNILAVRYFNPFIEAIWNHHYIDNIQITLAEDMPIGSRGGYYDHSGAIRDMVQNHILQVMSLVGMTLPEHRSPHSIHEAKIDFLKSIPSYTPEQVSDNIVRGQYHSKKAGIPSYLEEDEVAMNSTTESYVAGRIMIPNERWQGVPFYFRTGKALANKYTTVQIVLKPRHYKEENLLLRDRDKPRLSFNIQPEEGVQLYLNEKRAGQDLLPQLNALVGDWSRESNYAEDPYEKLIYNTLLGDPTYFTTWDELAEQWRIVDAIIAGWEKMALKELPQYPIMSQGPKEADDLLAKDKHQWIDY</sequence>
<feature type="active site" description="Proton acceptor" evidence="7">
    <location>
        <position position="242"/>
    </location>
</feature>
<reference evidence="10" key="1">
    <citation type="submission" date="2022-12" db="EMBL/GenBank/DDBJ databases">
        <title>Description and comparative metabolic analysis of Aerococcus sp. nov., isolated from the feces of a pig.</title>
        <authorList>
            <person name="Chang Y.-H."/>
        </authorList>
    </citation>
    <scope>NUCLEOTIDE SEQUENCE</scope>
    <source>
        <strain evidence="10">YH-aer222</strain>
    </source>
</reference>
<dbReference type="InterPro" id="IPR022675">
    <property type="entry name" value="G6P_DH_C"/>
</dbReference>
<evidence type="ECO:0000256" key="5">
    <source>
        <dbReference type="ARBA" id="ARBA00023002"/>
    </source>
</evidence>
<dbReference type="GO" id="GO:0009051">
    <property type="term" value="P:pentose-phosphate shunt, oxidative branch"/>
    <property type="evidence" value="ECO:0007669"/>
    <property type="project" value="TreeGrafter"/>
</dbReference>
<feature type="binding site" evidence="7">
    <location>
        <position position="184"/>
    </location>
    <ligand>
        <name>substrate</name>
    </ligand>
</feature>
<evidence type="ECO:0000256" key="7">
    <source>
        <dbReference type="HAMAP-Rule" id="MF_00966"/>
    </source>
</evidence>
<dbReference type="Gene3D" id="3.30.360.10">
    <property type="entry name" value="Dihydrodipicolinate Reductase, domain 2"/>
    <property type="match status" value="1"/>
</dbReference>
<feature type="binding site" evidence="7">
    <location>
        <position position="339"/>
    </location>
    <ligand>
        <name>substrate</name>
    </ligand>
</feature>
<dbReference type="Proteomes" id="UP001146670">
    <property type="component" value="Unassembled WGS sequence"/>
</dbReference>
<comment type="function">
    <text evidence="7">Catalyzes the oxidation of glucose 6-phosphate to 6-phosphogluconolactone.</text>
</comment>
<feature type="domain" description="Glucose-6-phosphate dehydrogenase NAD-binding" evidence="8">
    <location>
        <begin position="11"/>
        <end position="189"/>
    </location>
</feature>
<evidence type="ECO:0000259" key="9">
    <source>
        <dbReference type="Pfam" id="PF02781"/>
    </source>
</evidence>
<keyword evidence="11" id="KW-1185">Reference proteome</keyword>
<feature type="domain" description="Glucose-6-phosphate dehydrogenase C-terminal" evidence="9">
    <location>
        <begin position="191"/>
        <end position="484"/>
    </location>
</feature>
<comment type="caution">
    <text evidence="10">The sequence shown here is derived from an EMBL/GenBank/DDBJ whole genome shotgun (WGS) entry which is preliminary data.</text>
</comment>
<keyword evidence="6 7" id="KW-0119">Carbohydrate metabolism</keyword>
<dbReference type="PANTHER" id="PTHR23429:SF0">
    <property type="entry name" value="GLUCOSE-6-PHOSPHATE 1-DEHYDROGENASE"/>
    <property type="match status" value="1"/>
</dbReference>
<organism evidence="10 11">
    <name type="scientific">Aerococcus kribbianus</name>
    <dbReference type="NCBI Taxonomy" id="2999064"/>
    <lineage>
        <taxon>Bacteria</taxon>
        <taxon>Bacillati</taxon>
        <taxon>Bacillota</taxon>
        <taxon>Bacilli</taxon>
        <taxon>Lactobacillales</taxon>
        <taxon>Aerococcaceae</taxon>
        <taxon>Aerococcus</taxon>
    </lineage>
</organism>
<feature type="binding site" evidence="7">
    <location>
        <position position="218"/>
    </location>
    <ligand>
        <name>substrate</name>
    </ligand>
</feature>
<evidence type="ECO:0000259" key="8">
    <source>
        <dbReference type="Pfam" id="PF00479"/>
    </source>
</evidence>
<dbReference type="EC" id="1.1.1.49" evidence="7"/>
<dbReference type="PRINTS" id="PR00079">
    <property type="entry name" value="G6PDHDRGNASE"/>
</dbReference>
<dbReference type="SUPFAM" id="SSF55347">
    <property type="entry name" value="Glyceraldehyde-3-phosphate dehydrogenase-like, C-terminal domain"/>
    <property type="match status" value="1"/>
</dbReference>
<dbReference type="SUPFAM" id="SSF51735">
    <property type="entry name" value="NAD(P)-binding Rossmann-fold domains"/>
    <property type="match status" value="1"/>
</dbReference>
<feature type="binding site" evidence="7">
    <location>
        <position position="48"/>
    </location>
    <ligand>
        <name>NADP(+)</name>
        <dbReference type="ChEBI" id="CHEBI:58349"/>
    </ligand>
</feature>
<comment type="similarity">
    <text evidence="2 7">Belongs to the glucose-6-phosphate dehydrogenase family.</text>
</comment>
<dbReference type="HAMAP" id="MF_00966">
    <property type="entry name" value="G6PD"/>
    <property type="match status" value="1"/>
</dbReference>
<dbReference type="AlphaFoldDB" id="A0A9X3FM81"/>
<dbReference type="PANTHER" id="PTHR23429">
    <property type="entry name" value="GLUCOSE-6-PHOSPHATE 1-DEHYDROGENASE G6PD"/>
    <property type="match status" value="1"/>
</dbReference>
<dbReference type="InterPro" id="IPR036291">
    <property type="entry name" value="NAD(P)-bd_dom_sf"/>
</dbReference>
<comment type="pathway">
    <text evidence="1 7">Carbohydrate degradation; pentose phosphate pathway; D-ribulose 5-phosphate from D-glucose 6-phosphate (oxidative stage): step 1/3.</text>
</comment>
<evidence type="ECO:0000256" key="3">
    <source>
        <dbReference type="ARBA" id="ARBA00022526"/>
    </source>
</evidence>
<evidence type="ECO:0000256" key="1">
    <source>
        <dbReference type="ARBA" id="ARBA00004937"/>
    </source>
</evidence>
<dbReference type="InterPro" id="IPR001282">
    <property type="entry name" value="G6P_DH"/>
</dbReference>
<dbReference type="Gene3D" id="3.40.50.720">
    <property type="entry name" value="NAD(P)-binding Rossmann-like Domain"/>
    <property type="match status" value="1"/>
</dbReference>
<comment type="caution">
    <text evidence="7">Lacks conserved residue(s) required for the propagation of feature annotation.</text>
</comment>
<dbReference type="InterPro" id="IPR022674">
    <property type="entry name" value="G6P_DH_NAD-bd"/>
</dbReference>
<evidence type="ECO:0000256" key="2">
    <source>
        <dbReference type="ARBA" id="ARBA00009975"/>
    </source>
</evidence>
<name>A0A9X3FM81_9LACT</name>
<comment type="catalytic activity">
    <reaction evidence="7">
        <text>D-glucose 6-phosphate + NADP(+) = 6-phospho-D-glucono-1,5-lactone + NADPH + H(+)</text>
        <dbReference type="Rhea" id="RHEA:15841"/>
        <dbReference type="ChEBI" id="CHEBI:15378"/>
        <dbReference type="ChEBI" id="CHEBI:57783"/>
        <dbReference type="ChEBI" id="CHEBI:57955"/>
        <dbReference type="ChEBI" id="CHEBI:58349"/>
        <dbReference type="ChEBI" id="CHEBI:61548"/>
        <dbReference type="EC" id="1.1.1.49"/>
    </reaction>
</comment>
<keyword evidence="3 7" id="KW-0313">Glucose metabolism</keyword>
<dbReference type="EMBL" id="JAPRFR010000001">
    <property type="protein sequence ID" value="MCZ0725405.1"/>
    <property type="molecule type" value="Genomic_DNA"/>
</dbReference>
<evidence type="ECO:0000256" key="6">
    <source>
        <dbReference type="ARBA" id="ARBA00023277"/>
    </source>
</evidence>
<dbReference type="PROSITE" id="PS00069">
    <property type="entry name" value="G6P_DEHYDROGENASE"/>
    <property type="match status" value="1"/>
</dbReference>
<accession>A0A9X3FM81</accession>
<dbReference type="Pfam" id="PF02781">
    <property type="entry name" value="G6PD_C"/>
    <property type="match status" value="1"/>
</dbReference>
<dbReference type="GO" id="GO:0006006">
    <property type="term" value="P:glucose metabolic process"/>
    <property type="evidence" value="ECO:0007669"/>
    <property type="project" value="UniProtKB-KW"/>
</dbReference>
<dbReference type="RefSeq" id="WP_268751723.1">
    <property type="nucleotide sequence ID" value="NZ_JAPRFQ010000001.1"/>
</dbReference>
<evidence type="ECO:0000313" key="10">
    <source>
        <dbReference type="EMBL" id="MCZ0725405.1"/>
    </source>
</evidence>
<keyword evidence="4 7" id="KW-0521">NADP</keyword>
<dbReference type="NCBIfam" id="TIGR00871">
    <property type="entry name" value="zwf"/>
    <property type="match status" value="1"/>
</dbReference>
<protein>
    <recommendedName>
        <fullName evidence="7">Glucose-6-phosphate 1-dehydrogenase</fullName>
        <shortName evidence="7">G6PD</shortName>
        <ecNumber evidence="7">1.1.1.49</ecNumber>
    </recommendedName>
</protein>
<feature type="binding site" evidence="7">
    <location>
        <position position="237"/>
    </location>
    <ligand>
        <name>substrate</name>
    </ligand>
</feature>
<evidence type="ECO:0000256" key="4">
    <source>
        <dbReference type="ARBA" id="ARBA00022857"/>
    </source>
</evidence>
<dbReference type="InterPro" id="IPR019796">
    <property type="entry name" value="G6P_DH_AS"/>
</dbReference>
<dbReference type="Pfam" id="PF00479">
    <property type="entry name" value="G6PD_N"/>
    <property type="match status" value="1"/>
</dbReference>
<feature type="binding site" evidence="7">
    <location>
        <position position="180"/>
    </location>
    <ligand>
        <name>substrate</name>
    </ligand>
</feature>
<dbReference type="GO" id="GO:0005829">
    <property type="term" value="C:cytosol"/>
    <property type="evidence" value="ECO:0007669"/>
    <property type="project" value="TreeGrafter"/>
</dbReference>
<keyword evidence="5 7" id="KW-0560">Oxidoreductase</keyword>
<evidence type="ECO:0000313" key="11">
    <source>
        <dbReference type="Proteomes" id="UP001146670"/>
    </source>
</evidence>
<proteinExistence type="inferred from homology"/>
<dbReference type="GO" id="GO:0050661">
    <property type="term" value="F:NADP binding"/>
    <property type="evidence" value="ECO:0007669"/>
    <property type="project" value="UniProtKB-UniRule"/>
</dbReference>
<feature type="binding site" evidence="7">
    <location>
        <position position="150"/>
    </location>
    <ligand>
        <name>NADP(+)</name>
        <dbReference type="ChEBI" id="CHEBI:58349"/>
    </ligand>
</feature>